<dbReference type="PANTHER" id="PTHR32100">
    <property type="entry name" value="OMEGA-6 FATTY ACID DESATURASE, CHLOROPLASTIC"/>
    <property type="match status" value="1"/>
</dbReference>
<comment type="caution">
    <text evidence="3">The sequence shown here is derived from an EMBL/GenBank/DDBJ whole genome shotgun (WGS) entry which is preliminary data.</text>
</comment>
<dbReference type="AlphaFoldDB" id="A0ABD2KZQ2"/>
<feature type="transmembrane region" description="Helical" evidence="1">
    <location>
        <begin position="313"/>
        <end position="330"/>
    </location>
</feature>
<evidence type="ECO:0000313" key="4">
    <source>
        <dbReference type="Proteomes" id="UP001620626"/>
    </source>
</evidence>
<reference evidence="3 4" key="1">
    <citation type="submission" date="2024-10" db="EMBL/GenBank/DDBJ databases">
        <authorList>
            <person name="Kim D."/>
        </authorList>
    </citation>
    <scope>NUCLEOTIDE SEQUENCE [LARGE SCALE GENOMIC DNA]</scope>
    <source>
        <strain evidence="3">BH-2024</strain>
    </source>
</reference>
<dbReference type="EMBL" id="JBICBT010000590">
    <property type="protein sequence ID" value="KAL3108450.1"/>
    <property type="molecule type" value="Genomic_DNA"/>
</dbReference>
<proteinExistence type="predicted"/>
<dbReference type="InterPro" id="IPR012171">
    <property type="entry name" value="Fatty_acid_desaturase"/>
</dbReference>
<organism evidence="3 4">
    <name type="scientific">Heterodera trifolii</name>
    <dbReference type="NCBI Taxonomy" id="157864"/>
    <lineage>
        <taxon>Eukaryota</taxon>
        <taxon>Metazoa</taxon>
        <taxon>Ecdysozoa</taxon>
        <taxon>Nematoda</taxon>
        <taxon>Chromadorea</taxon>
        <taxon>Rhabditida</taxon>
        <taxon>Tylenchina</taxon>
        <taxon>Tylenchomorpha</taxon>
        <taxon>Tylenchoidea</taxon>
        <taxon>Heteroderidae</taxon>
        <taxon>Heteroderinae</taxon>
        <taxon>Heterodera</taxon>
    </lineage>
</organism>
<sequence length="453" mass="51905">MAKGGGDRKGLAANGDEPSDHPITIIGRVGLSLSAALKRSSVCQLSPVLCCSIFFSSSSSHFRFLMSPPCSFSPSSASSSSDIPSEGQAQQNGQVLAPRPLPTWEEIRAAVPKECFEKSLLRSLYYLAIDLLAIGFLYAVVPFVETKFGLIGLFFWYCLLGMFLSSLFCVGHDCGHGTFSDWTWVNDIFGHISHALLMVPFWPWQKSHRQHHQFTSHVDKDKGHPWVLEDDYEGGGWLRKHFAKIPLSGLIRWNPIYTVAGLPDGSHFWPFSRLFSNNTERFKCAISSSLCLLTSWAIFVLLDHSPWAFLKYYYVPLMFQGYWMVIITYLQHQDEQIEVYEEGNWAFVKGQLQTYDREYGFGIDHAMHHITDGHVAHHFFFTRIPHYHLPEATKSIRKIMEKYPGAYKRKSNYDFLLQFLWMNVKLDCLVGKGSGLLKYRTTARREERQQKED</sequence>
<keyword evidence="4" id="KW-1185">Reference proteome</keyword>
<protein>
    <recommendedName>
        <fullName evidence="2">Fatty acid desaturase domain-containing protein</fullName>
    </recommendedName>
</protein>
<feature type="transmembrane region" description="Helical" evidence="1">
    <location>
        <begin position="148"/>
        <end position="168"/>
    </location>
</feature>
<feature type="transmembrane region" description="Helical" evidence="1">
    <location>
        <begin position="123"/>
        <end position="141"/>
    </location>
</feature>
<dbReference type="CDD" id="cd03507">
    <property type="entry name" value="Delta12-FADS-like"/>
    <property type="match status" value="1"/>
</dbReference>
<dbReference type="Proteomes" id="UP001620626">
    <property type="component" value="Unassembled WGS sequence"/>
</dbReference>
<evidence type="ECO:0000256" key="1">
    <source>
        <dbReference type="SAM" id="Phobius"/>
    </source>
</evidence>
<name>A0ABD2KZQ2_9BILA</name>
<gene>
    <name evidence="3" type="ORF">niasHT_015372</name>
</gene>
<evidence type="ECO:0000313" key="3">
    <source>
        <dbReference type="EMBL" id="KAL3108450.1"/>
    </source>
</evidence>
<feature type="domain" description="Fatty acid desaturase" evidence="2">
    <location>
        <begin position="153"/>
        <end position="408"/>
    </location>
</feature>
<accession>A0ABD2KZQ2</accession>
<dbReference type="InterPro" id="IPR005804">
    <property type="entry name" value="FA_desaturase_dom"/>
</dbReference>
<keyword evidence="1" id="KW-0812">Transmembrane</keyword>
<feature type="transmembrane region" description="Helical" evidence="1">
    <location>
        <begin position="282"/>
        <end position="301"/>
    </location>
</feature>
<keyword evidence="1" id="KW-1133">Transmembrane helix</keyword>
<evidence type="ECO:0000259" key="2">
    <source>
        <dbReference type="Pfam" id="PF00487"/>
    </source>
</evidence>
<dbReference type="Pfam" id="PF00487">
    <property type="entry name" value="FA_desaturase"/>
    <property type="match status" value="1"/>
</dbReference>
<keyword evidence="1" id="KW-0472">Membrane</keyword>